<dbReference type="Pfam" id="PF17555">
    <property type="entry name" value="TssN"/>
    <property type="match status" value="1"/>
</dbReference>
<feature type="transmembrane region" description="Helical" evidence="1">
    <location>
        <begin position="12"/>
        <end position="32"/>
    </location>
</feature>
<sequence>MGVKSILQGDALKVSILLFLVSTFLMMIVKDVRKLFNKSKKKAIIYGIILLIVFALVGLLSSPKVLNDTALNSFIGFQVLFLILGCVHVWVVRTFFKDLAEDKSNFINEFFFSLAFALIGLISFYKVVDIFKPDFNYTFLTAIIPFMVPMLTVKLFEAALLIPVKVYKQWLYPLGENVKDPTSNELKNPIVISFEFKKKGNADDEVTNFRVKAPENLEFGKLFYFFLNDYNERNPEEKVEFLDDSNQPYKWVFYRKPSFFKGVQYLNFSKTVNANNLKEDDVVICQRS</sequence>
<keyword evidence="1" id="KW-0812">Transmembrane</keyword>
<dbReference type="RefSeq" id="WP_386106782.1">
    <property type="nucleotide sequence ID" value="NZ_JBHTJR010000042.1"/>
</dbReference>
<keyword evidence="3" id="KW-1185">Reference proteome</keyword>
<comment type="caution">
    <text evidence="2">The sequence shown here is derived from an EMBL/GenBank/DDBJ whole genome shotgun (WGS) entry which is preliminary data.</text>
</comment>
<reference evidence="3" key="1">
    <citation type="journal article" date="2019" name="Int. J. Syst. Evol. Microbiol.">
        <title>The Global Catalogue of Microorganisms (GCM) 10K type strain sequencing project: providing services to taxonomists for standard genome sequencing and annotation.</title>
        <authorList>
            <consortium name="The Broad Institute Genomics Platform"/>
            <consortium name="The Broad Institute Genome Sequencing Center for Infectious Disease"/>
            <person name="Wu L."/>
            <person name="Ma J."/>
        </authorList>
    </citation>
    <scope>NUCLEOTIDE SEQUENCE [LARGE SCALE GENOMIC DNA]</scope>
    <source>
        <strain evidence="3">CCUG 60527</strain>
    </source>
</reference>
<keyword evidence="1" id="KW-1133">Transmembrane helix</keyword>
<dbReference type="InterPro" id="IPR035177">
    <property type="entry name" value="TssN"/>
</dbReference>
<protein>
    <submittedName>
        <fullName evidence="2">TssN family type VI secretion system protein</fullName>
    </submittedName>
</protein>
<evidence type="ECO:0000313" key="2">
    <source>
        <dbReference type="EMBL" id="MFD0992975.1"/>
    </source>
</evidence>
<name>A0ABW3JSZ1_9FLAO</name>
<evidence type="ECO:0000256" key="1">
    <source>
        <dbReference type="SAM" id="Phobius"/>
    </source>
</evidence>
<feature type="transmembrane region" description="Helical" evidence="1">
    <location>
        <begin position="74"/>
        <end position="95"/>
    </location>
</feature>
<dbReference type="Proteomes" id="UP001597062">
    <property type="component" value="Unassembled WGS sequence"/>
</dbReference>
<gene>
    <name evidence="2" type="ORF">ACFQ1U_07140</name>
</gene>
<evidence type="ECO:0000313" key="3">
    <source>
        <dbReference type="Proteomes" id="UP001597062"/>
    </source>
</evidence>
<feature type="transmembrane region" description="Helical" evidence="1">
    <location>
        <begin position="44"/>
        <end position="62"/>
    </location>
</feature>
<feature type="transmembrane region" description="Helical" evidence="1">
    <location>
        <begin position="107"/>
        <end position="125"/>
    </location>
</feature>
<accession>A0ABW3JSZ1</accession>
<proteinExistence type="predicted"/>
<feature type="transmembrane region" description="Helical" evidence="1">
    <location>
        <begin position="137"/>
        <end position="162"/>
    </location>
</feature>
<keyword evidence="1" id="KW-0472">Membrane</keyword>
<organism evidence="2 3">
    <name type="scientific">Tenacibaculum geojense</name>
    <dbReference type="NCBI Taxonomy" id="915352"/>
    <lineage>
        <taxon>Bacteria</taxon>
        <taxon>Pseudomonadati</taxon>
        <taxon>Bacteroidota</taxon>
        <taxon>Flavobacteriia</taxon>
        <taxon>Flavobacteriales</taxon>
        <taxon>Flavobacteriaceae</taxon>
        <taxon>Tenacibaculum</taxon>
    </lineage>
</organism>
<dbReference type="EMBL" id="JBHTJR010000042">
    <property type="protein sequence ID" value="MFD0992975.1"/>
    <property type="molecule type" value="Genomic_DNA"/>
</dbReference>